<evidence type="ECO:0000313" key="1">
    <source>
        <dbReference type="EMBL" id="RIB16239.1"/>
    </source>
</evidence>
<proteinExistence type="predicted"/>
<gene>
    <name evidence="1" type="ORF">C2G38_2247150</name>
</gene>
<evidence type="ECO:0000313" key="2">
    <source>
        <dbReference type="Proteomes" id="UP000266673"/>
    </source>
</evidence>
<dbReference type="SUPFAM" id="SSF52047">
    <property type="entry name" value="RNI-like"/>
    <property type="match status" value="1"/>
</dbReference>
<protein>
    <submittedName>
        <fullName evidence="1">Uncharacterized protein</fullName>
    </submittedName>
</protein>
<accession>A0A397V5N8</accession>
<keyword evidence="2" id="KW-1185">Reference proteome</keyword>
<name>A0A397V5N8_9GLOM</name>
<dbReference type="AlphaFoldDB" id="A0A397V5N8"/>
<dbReference type="InterPro" id="IPR032675">
    <property type="entry name" value="LRR_dom_sf"/>
</dbReference>
<dbReference type="EMBL" id="QKWP01000691">
    <property type="protein sequence ID" value="RIB16239.1"/>
    <property type="molecule type" value="Genomic_DNA"/>
</dbReference>
<organism evidence="1 2">
    <name type="scientific">Gigaspora rosea</name>
    <dbReference type="NCBI Taxonomy" id="44941"/>
    <lineage>
        <taxon>Eukaryota</taxon>
        <taxon>Fungi</taxon>
        <taxon>Fungi incertae sedis</taxon>
        <taxon>Mucoromycota</taxon>
        <taxon>Glomeromycotina</taxon>
        <taxon>Glomeromycetes</taxon>
        <taxon>Diversisporales</taxon>
        <taxon>Gigasporaceae</taxon>
        <taxon>Gigaspora</taxon>
    </lineage>
</organism>
<reference evidence="1 2" key="1">
    <citation type="submission" date="2018-06" db="EMBL/GenBank/DDBJ databases">
        <title>Comparative genomics reveals the genomic features of Rhizophagus irregularis, R. cerebriforme, R. diaphanum and Gigaspora rosea, and their symbiotic lifestyle signature.</title>
        <authorList>
            <person name="Morin E."/>
            <person name="San Clemente H."/>
            <person name="Chen E.C.H."/>
            <person name="De La Providencia I."/>
            <person name="Hainaut M."/>
            <person name="Kuo A."/>
            <person name="Kohler A."/>
            <person name="Murat C."/>
            <person name="Tang N."/>
            <person name="Roy S."/>
            <person name="Loubradou J."/>
            <person name="Henrissat B."/>
            <person name="Grigoriev I.V."/>
            <person name="Corradi N."/>
            <person name="Roux C."/>
            <person name="Martin F.M."/>
        </authorList>
    </citation>
    <scope>NUCLEOTIDE SEQUENCE [LARGE SCALE GENOMIC DNA]</scope>
    <source>
        <strain evidence="1 2">DAOM 194757</strain>
    </source>
</reference>
<dbReference type="OrthoDB" id="120976at2759"/>
<comment type="caution">
    <text evidence="1">The sequence shown here is derived from an EMBL/GenBank/DDBJ whole genome shotgun (WGS) entry which is preliminary data.</text>
</comment>
<sequence>MPGSRWSKRIGERSLHEHYLNLHDNQLNSEYRIKALTEVLCNNISLKSLIIYDNALDLREVKTLQRLGGANAIAKLIFENTGLTSLDLSCNEFGSKSDIRVTLYEHYFETLNLYYNLIDYNGGKAIIETLCKKRHTDSIEKAIARVLVMNTTLNSVNLQNNSIGFKISKDISYKHFSNTFGTFR</sequence>
<dbReference type="Gene3D" id="3.80.10.10">
    <property type="entry name" value="Ribonuclease Inhibitor"/>
    <property type="match status" value="2"/>
</dbReference>
<dbReference type="Proteomes" id="UP000266673">
    <property type="component" value="Unassembled WGS sequence"/>
</dbReference>